<protein>
    <submittedName>
        <fullName evidence="1">Uncharacterized protein</fullName>
    </submittedName>
</protein>
<dbReference type="EMBL" id="ML213667">
    <property type="protein sequence ID" value="TFK32659.1"/>
    <property type="molecule type" value="Genomic_DNA"/>
</dbReference>
<reference evidence="1 2" key="1">
    <citation type="journal article" date="2019" name="Nat. Ecol. Evol.">
        <title>Megaphylogeny resolves global patterns of mushroom evolution.</title>
        <authorList>
            <person name="Varga T."/>
            <person name="Krizsan K."/>
            <person name="Foldi C."/>
            <person name="Dima B."/>
            <person name="Sanchez-Garcia M."/>
            <person name="Sanchez-Ramirez S."/>
            <person name="Szollosi G.J."/>
            <person name="Szarkandi J.G."/>
            <person name="Papp V."/>
            <person name="Albert L."/>
            <person name="Andreopoulos W."/>
            <person name="Angelini C."/>
            <person name="Antonin V."/>
            <person name="Barry K.W."/>
            <person name="Bougher N.L."/>
            <person name="Buchanan P."/>
            <person name="Buyck B."/>
            <person name="Bense V."/>
            <person name="Catcheside P."/>
            <person name="Chovatia M."/>
            <person name="Cooper J."/>
            <person name="Damon W."/>
            <person name="Desjardin D."/>
            <person name="Finy P."/>
            <person name="Geml J."/>
            <person name="Haridas S."/>
            <person name="Hughes K."/>
            <person name="Justo A."/>
            <person name="Karasinski D."/>
            <person name="Kautmanova I."/>
            <person name="Kiss B."/>
            <person name="Kocsube S."/>
            <person name="Kotiranta H."/>
            <person name="LaButti K.M."/>
            <person name="Lechner B.E."/>
            <person name="Liimatainen K."/>
            <person name="Lipzen A."/>
            <person name="Lukacs Z."/>
            <person name="Mihaltcheva S."/>
            <person name="Morgado L.N."/>
            <person name="Niskanen T."/>
            <person name="Noordeloos M.E."/>
            <person name="Ohm R.A."/>
            <person name="Ortiz-Santana B."/>
            <person name="Ovrebo C."/>
            <person name="Racz N."/>
            <person name="Riley R."/>
            <person name="Savchenko A."/>
            <person name="Shiryaev A."/>
            <person name="Soop K."/>
            <person name="Spirin V."/>
            <person name="Szebenyi C."/>
            <person name="Tomsovsky M."/>
            <person name="Tulloss R.E."/>
            <person name="Uehling J."/>
            <person name="Grigoriev I.V."/>
            <person name="Vagvolgyi C."/>
            <person name="Papp T."/>
            <person name="Martin F.M."/>
            <person name="Miettinen O."/>
            <person name="Hibbett D.S."/>
            <person name="Nagy L.G."/>
        </authorList>
    </citation>
    <scope>NUCLEOTIDE SEQUENCE [LARGE SCALE GENOMIC DNA]</scope>
    <source>
        <strain evidence="1 2">CBS 166.37</strain>
    </source>
</reference>
<organism evidence="1 2">
    <name type="scientific">Crucibulum laeve</name>
    <dbReference type="NCBI Taxonomy" id="68775"/>
    <lineage>
        <taxon>Eukaryota</taxon>
        <taxon>Fungi</taxon>
        <taxon>Dikarya</taxon>
        <taxon>Basidiomycota</taxon>
        <taxon>Agaricomycotina</taxon>
        <taxon>Agaricomycetes</taxon>
        <taxon>Agaricomycetidae</taxon>
        <taxon>Agaricales</taxon>
        <taxon>Agaricineae</taxon>
        <taxon>Nidulariaceae</taxon>
        <taxon>Crucibulum</taxon>
    </lineage>
</organism>
<keyword evidence="2" id="KW-1185">Reference proteome</keyword>
<name>A0A5C3LHT3_9AGAR</name>
<proteinExistence type="predicted"/>
<sequence length="88" mass="9755">MAHEPGCVNLLAEGWKRTTHLPICSLYFSFIQRAAQHIITHQSLIIVPIMLNLVRSLKTFSTAPVRISLSLLDAQDAKNDALVSAMIL</sequence>
<dbReference type="Proteomes" id="UP000308652">
    <property type="component" value="Unassembled WGS sequence"/>
</dbReference>
<gene>
    <name evidence="1" type="ORF">BDQ12DRAFT_692175</name>
</gene>
<accession>A0A5C3LHT3</accession>
<evidence type="ECO:0000313" key="2">
    <source>
        <dbReference type="Proteomes" id="UP000308652"/>
    </source>
</evidence>
<evidence type="ECO:0000313" key="1">
    <source>
        <dbReference type="EMBL" id="TFK32659.1"/>
    </source>
</evidence>
<dbReference type="AlphaFoldDB" id="A0A5C3LHT3"/>